<dbReference type="Gene3D" id="1.10.287.70">
    <property type="match status" value="3"/>
</dbReference>
<name>A0A0G4FEG9_VITBC</name>
<evidence type="ECO:0000256" key="11">
    <source>
        <dbReference type="ARBA" id="ARBA00023180"/>
    </source>
</evidence>
<evidence type="ECO:0000256" key="6">
    <source>
        <dbReference type="ARBA" id="ARBA00022837"/>
    </source>
</evidence>
<dbReference type="InParanoid" id="A0A0G4FEG9"/>
<evidence type="ECO:0000256" key="17">
    <source>
        <dbReference type="SAM" id="MobiDB-lite"/>
    </source>
</evidence>
<feature type="transmembrane region" description="Helical" evidence="18">
    <location>
        <begin position="151"/>
        <end position="171"/>
    </location>
</feature>
<protein>
    <recommendedName>
        <fullName evidence="14">Calcium-channel protein CCH1</fullName>
    </recommendedName>
</protein>
<feature type="region of interest" description="Disordered" evidence="17">
    <location>
        <begin position="1293"/>
        <end position="1320"/>
    </location>
</feature>
<evidence type="ECO:0000256" key="16">
    <source>
        <dbReference type="RuleBase" id="RU003808"/>
    </source>
</evidence>
<feature type="domain" description="Ion transport" evidence="19">
    <location>
        <begin position="110"/>
        <end position="251"/>
    </location>
</feature>
<feature type="transmembrane region" description="Helical" evidence="18">
    <location>
        <begin position="183"/>
        <end position="203"/>
    </location>
</feature>
<feature type="transmembrane region" description="Helical" evidence="18">
    <location>
        <begin position="1559"/>
        <end position="1585"/>
    </location>
</feature>
<reference evidence="20 21" key="1">
    <citation type="submission" date="2014-11" db="EMBL/GenBank/DDBJ databases">
        <authorList>
            <person name="Zhu J."/>
            <person name="Qi W."/>
            <person name="Song R."/>
        </authorList>
    </citation>
    <scope>NUCLEOTIDE SEQUENCE [LARGE SCALE GENOMIC DNA]</scope>
</reference>
<dbReference type="Pfam" id="PF00520">
    <property type="entry name" value="Ion_trans"/>
    <property type="match status" value="4"/>
</dbReference>
<keyword evidence="4 18" id="KW-0812">Transmembrane</keyword>
<dbReference type="Gene3D" id="1.20.120.350">
    <property type="entry name" value="Voltage-gated potassium channels. Chain C"/>
    <property type="match status" value="4"/>
</dbReference>
<dbReference type="PANTHER" id="PTHR10037">
    <property type="entry name" value="VOLTAGE-GATED CATION CHANNEL CALCIUM AND SODIUM"/>
    <property type="match status" value="1"/>
</dbReference>
<dbReference type="GO" id="GO:0005891">
    <property type="term" value="C:voltage-gated calcium channel complex"/>
    <property type="evidence" value="ECO:0007669"/>
    <property type="project" value="InterPro"/>
</dbReference>
<proteinExistence type="inferred from homology"/>
<keyword evidence="21" id="KW-1185">Reference proteome</keyword>
<feature type="transmembrane region" description="Helical" evidence="18">
    <location>
        <begin position="644"/>
        <end position="670"/>
    </location>
</feature>
<accession>A0A0G4FEG9</accession>
<feature type="transmembrane region" description="Helical" evidence="18">
    <location>
        <begin position="227"/>
        <end position="249"/>
    </location>
</feature>
<dbReference type="GO" id="GO:0001518">
    <property type="term" value="C:voltage-gated sodium channel complex"/>
    <property type="evidence" value="ECO:0007669"/>
    <property type="project" value="TreeGrafter"/>
</dbReference>
<evidence type="ECO:0000256" key="18">
    <source>
        <dbReference type="SAM" id="Phobius"/>
    </source>
</evidence>
<feature type="domain" description="Ion transport" evidence="19">
    <location>
        <begin position="1347"/>
        <end position="1591"/>
    </location>
</feature>
<evidence type="ECO:0000256" key="15">
    <source>
        <dbReference type="PIRSR" id="PIRSR602077-1"/>
    </source>
</evidence>
<keyword evidence="11" id="KW-0325">Glycoprotein</keyword>
<feature type="binding site" evidence="15">
    <location>
        <position position="626"/>
    </location>
    <ligand>
        <name>Ca(2+)</name>
        <dbReference type="ChEBI" id="CHEBI:29108"/>
    </ligand>
</feature>
<dbReference type="GO" id="GO:0005248">
    <property type="term" value="F:voltage-gated sodium channel activity"/>
    <property type="evidence" value="ECO:0007669"/>
    <property type="project" value="TreeGrafter"/>
</dbReference>
<dbReference type="SUPFAM" id="SSF81324">
    <property type="entry name" value="Voltage-gated potassium channels"/>
    <property type="match status" value="4"/>
</dbReference>
<feature type="compositionally biased region" description="Basic and acidic residues" evidence="17">
    <location>
        <begin position="911"/>
        <end position="923"/>
    </location>
</feature>
<feature type="transmembrane region" description="Helical" evidence="18">
    <location>
        <begin position="517"/>
        <end position="541"/>
    </location>
</feature>
<dbReference type="PANTHER" id="PTHR10037:SF62">
    <property type="entry name" value="SODIUM CHANNEL PROTEIN 60E"/>
    <property type="match status" value="1"/>
</dbReference>
<comment type="similarity">
    <text evidence="13 16">Belongs to the calcium channel alpha-1 subunit (TC 1.A.1.11) family.</text>
</comment>
<dbReference type="OMA" id="CARIAFH"/>
<dbReference type="GO" id="GO:0046872">
    <property type="term" value="F:metal ion binding"/>
    <property type="evidence" value="ECO:0007669"/>
    <property type="project" value="UniProtKB-KW"/>
</dbReference>
<keyword evidence="6 15" id="KW-0106">Calcium</keyword>
<dbReference type="FunFam" id="1.10.287.70:FF:000093">
    <property type="entry name" value="Calcium channel subunit Cch1"/>
    <property type="match status" value="1"/>
</dbReference>
<keyword evidence="7 16" id="KW-0851">Voltage-gated channel</keyword>
<keyword evidence="15" id="KW-0479">Metal-binding</keyword>
<evidence type="ECO:0000256" key="2">
    <source>
        <dbReference type="ARBA" id="ARBA00022448"/>
    </source>
</evidence>
<evidence type="ECO:0000256" key="10">
    <source>
        <dbReference type="ARBA" id="ARBA00023136"/>
    </source>
</evidence>
<evidence type="ECO:0000256" key="12">
    <source>
        <dbReference type="ARBA" id="ARBA00023303"/>
    </source>
</evidence>
<dbReference type="EMBL" id="CDMY01000420">
    <property type="protein sequence ID" value="CEM11618.1"/>
    <property type="molecule type" value="Genomic_DNA"/>
</dbReference>
<sequence length="1826" mass="203544">MAGAEVEQSSSSSRAHRSLSSKRTFNKIPPWIMTLFANVDDSSSRARHVAQRLFLAGTSRSTREKPPPGMHRFSVHGKEVDYVETSLLIFKPSNGILFSFRRMCVWMIEWKWFERLALTAIVLNSISLAMVDHHPSHPEPWRVKLEEVSEIVFIVIFSVELVIKVVGKGLWMGRETYLSDRWSWLDLVVVVTAWLERILYALIPQSVNLTVIRTFRVMTLFTSLPKLWNVFLLACFVLALFSIVGLNLFSDVYWSRCRLIDRPVNGSWPPAVDIDPAPFERPLDRSMARAGEQPCGRLRLHWFPSHGCSLFYRVSRYHGGGMDSADVQVSGWTRDELACLPLFLTAHSPGGAVNLTVAVMWERYEDQLRQTKKEEGNEDEGSVKLGMKLIHHIAEVATTIKKHKYVLESSAKARLVDELPTSETPLSHIAKGKLWLQALCARIAFHPMFVLLILVSIFCNTVVLALDRYPEPAAGITQTLDAVNHSFTGLFTFEVLIKCIALGPVDFVRDSFNIFDVAVVLAAWIEFSMGGAGAAGALRAFRLLRVLKLGRNWTSLRILLEVISRALTLMSSFCLLLFLVIYIFALIGMQLFAYEVPEDEDDSITRLNFDTFLDAFLTVFTVLTGEGWNSIVFNFARNAGPASMLYFILLLVFGNLILLNLFLAILLGSFTSARAFINRLYLNRFVDLCHEMGVTREDVESIANAADDSTPKRAFSLAQKPTGLSVSARLSLFSNLVPDEGGSARQSMVTFSEGAVMKSGVTLKRRKTEDILRRSAARRRSQMLSSEQKDILQSVRLIKQMGNINFLIKRLKTGAKRAEMENKDVAAEHVEQVNDELAIDFLPRAGKIDDIHASTPSHPRSIEVPGVVHVPADKPERRQSTAVEPLEAPNEKGAASDKRSQIKAVGSVDTGPHEHQETADTAKGRMHRLKQRISDFASNVDAAFNDERRIVARSEFESSVLVLILLSAALAATNSPYVDPDSSYGKALVALDLIFTAIFTVEMVIKWTALGLFGQQSYFMSPWNCVDFVVVFFGWLEHGMPTSSPGQKGSLKVLRTLRAFRALRPLRIISRNTGIRVVVESLLSSAPSLANVFFVGLLFYLVFAILGVSLFKGAFYACDSSDSPNGPSTNATLSNESDCKDIGGEWKLISDSNFDNAFHALIALFQVSTLEGWTDVMFDAVDARGPGETQQRDHNKLNALFFVTFIVLGNFVTLNLFVGVVIDQFHQMKESIDGGLLISPANKWIEVQKYIYRTSRLTPSMGVDTHHSKRRSATSDTARRRVARALLAMKSLSTQAQSSRGPTRAAFASDVTSQPSPSKGVVSRTRFLAAREIFREWLRTRVTSAGFDRFISVSIFLNSAIMSTRYVGIAEEHSHALDVLSFGFTLLFAIECLAKIAAFGRIYFLDRWNTFDFTVVSGSIFGLTANALTGEDKGLSLIPLMRSARLLQRAQALRILFQTMLNVLPSLGNIAALLSLIFFIYAILGMHILGTVKLQTALSDQTNFRNIGNALLALLRLSTGEDWHEVMFDCTRGSDEIDCESDQTYEELQRDGPQACGSWVAYIYFLSFMLLVSYILMNLFIAAVVHGFSETVTNDHIERVRTQHQAFIQMWRQQTKAGDRLMPLEDFVSIIVAIPPPVGTQSDCQGTSSTQTRLALQSLADEKDPLPLRGVGHDRVHIRDVVINLVDRSAHWLSDHFWSASAGSEGEAFQLHQPALEAWKRRFPDIDDGLPSSQPAYTIAHLLAARKIQSLYRKYSQSRTRVVVDRQQEECEMESSEACVVVPERTCEGKGKAGELPPEEEHPMPSVLIDDACGETEAALSSSDGQ</sequence>
<keyword evidence="9" id="KW-0406">Ion transport</keyword>
<evidence type="ECO:0000256" key="5">
    <source>
        <dbReference type="ARBA" id="ARBA00022737"/>
    </source>
</evidence>
<feature type="domain" description="Ion transport" evidence="19">
    <location>
        <begin position="446"/>
        <end position="673"/>
    </location>
</feature>
<keyword evidence="3" id="KW-1003">Cell membrane</keyword>
<gene>
    <name evidence="20" type="ORF">Vbra_9098</name>
</gene>
<dbReference type="GO" id="GO:0005245">
    <property type="term" value="F:voltage-gated calcium channel activity"/>
    <property type="evidence" value="ECO:0007669"/>
    <property type="project" value="InterPro"/>
</dbReference>
<feature type="transmembrane region" description="Helical" evidence="18">
    <location>
        <begin position="443"/>
        <end position="466"/>
    </location>
</feature>
<organism evidence="20 21">
    <name type="scientific">Vitrella brassicaformis (strain CCMP3155)</name>
    <dbReference type="NCBI Taxonomy" id="1169540"/>
    <lineage>
        <taxon>Eukaryota</taxon>
        <taxon>Sar</taxon>
        <taxon>Alveolata</taxon>
        <taxon>Colpodellida</taxon>
        <taxon>Vitrellaceae</taxon>
        <taxon>Vitrella</taxon>
    </lineage>
</organism>
<comment type="subcellular location">
    <subcellularLocation>
        <location evidence="1">Cell membrane</location>
        <topology evidence="1">Multi-pass membrane protein</topology>
    </subcellularLocation>
    <subcellularLocation>
        <location evidence="16">Membrane</location>
        <topology evidence="16">Multi-pass membrane protein</topology>
    </subcellularLocation>
</comment>
<dbReference type="InterPro" id="IPR043203">
    <property type="entry name" value="VGCC_Ca_Na"/>
</dbReference>
<feature type="region of interest" description="Disordered" evidence="17">
    <location>
        <begin position="1"/>
        <end position="21"/>
    </location>
</feature>
<keyword evidence="8 18" id="KW-1133">Transmembrane helix</keyword>
<dbReference type="FunFam" id="1.20.120.350:FF:000009">
    <property type="entry name" value="Voltage-dependent T-type calcium channel subunit alpha"/>
    <property type="match status" value="1"/>
</dbReference>
<evidence type="ECO:0000256" key="14">
    <source>
        <dbReference type="ARBA" id="ARBA00067459"/>
    </source>
</evidence>
<dbReference type="InterPro" id="IPR027359">
    <property type="entry name" value="Volt_channel_dom_sf"/>
</dbReference>
<feature type="region of interest" description="Disordered" evidence="17">
    <location>
        <begin position="872"/>
        <end position="924"/>
    </location>
</feature>
<keyword evidence="2" id="KW-0813">Transport</keyword>
<evidence type="ECO:0000256" key="3">
    <source>
        <dbReference type="ARBA" id="ARBA00022475"/>
    </source>
</evidence>
<feature type="domain" description="Ion transport" evidence="19">
    <location>
        <begin position="956"/>
        <end position="1230"/>
    </location>
</feature>
<feature type="transmembrane region" description="Helical" evidence="18">
    <location>
        <begin position="562"/>
        <end position="587"/>
    </location>
</feature>
<evidence type="ECO:0000313" key="20">
    <source>
        <dbReference type="EMBL" id="CEM11618.1"/>
    </source>
</evidence>
<dbReference type="VEuPathDB" id="CryptoDB:Vbra_9098"/>
<dbReference type="STRING" id="1169540.A0A0G4FEG9"/>
<evidence type="ECO:0000313" key="21">
    <source>
        <dbReference type="Proteomes" id="UP000041254"/>
    </source>
</evidence>
<dbReference type="OrthoDB" id="431720at2759"/>
<evidence type="ECO:0000256" key="1">
    <source>
        <dbReference type="ARBA" id="ARBA00004651"/>
    </source>
</evidence>
<evidence type="ECO:0000256" key="9">
    <source>
        <dbReference type="ARBA" id="ARBA00023065"/>
    </source>
</evidence>
<feature type="transmembrane region" description="Helical" evidence="18">
    <location>
        <begin position="1089"/>
        <end position="1111"/>
    </location>
</feature>
<keyword evidence="16" id="KW-0109">Calcium transport</keyword>
<feature type="transmembrane region" description="Helical" evidence="18">
    <location>
        <begin position="1470"/>
        <end position="1489"/>
    </location>
</feature>
<keyword evidence="16" id="KW-0107">Calcium channel</keyword>
<evidence type="ECO:0000256" key="7">
    <source>
        <dbReference type="ARBA" id="ARBA00022882"/>
    </source>
</evidence>
<dbReference type="PRINTS" id="PR00167">
    <property type="entry name" value="CACHANNEL"/>
</dbReference>
<keyword evidence="12" id="KW-0407">Ion channel</keyword>
<feature type="transmembrane region" description="Helical" evidence="18">
    <location>
        <begin position="1199"/>
        <end position="1222"/>
    </location>
</feature>
<keyword evidence="5" id="KW-0677">Repeat</keyword>
<evidence type="ECO:0000256" key="13">
    <source>
        <dbReference type="ARBA" id="ARBA00061395"/>
    </source>
</evidence>
<dbReference type="InterPro" id="IPR002077">
    <property type="entry name" value="VDCCAlpha1"/>
</dbReference>
<keyword evidence="10 18" id="KW-0472">Membrane</keyword>
<evidence type="ECO:0000256" key="4">
    <source>
        <dbReference type="ARBA" id="ARBA00022692"/>
    </source>
</evidence>
<dbReference type="Proteomes" id="UP000041254">
    <property type="component" value="Unassembled WGS sequence"/>
</dbReference>
<feature type="binding site" evidence="15">
    <location>
        <position position="1171"/>
    </location>
    <ligand>
        <name>Ca(2+)</name>
        <dbReference type="ChEBI" id="CHEBI:29108"/>
    </ligand>
</feature>
<dbReference type="PhylomeDB" id="A0A0G4FEG9"/>
<evidence type="ECO:0000256" key="8">
    <source>
        <dbReference type="ARBA" id="ARBA00022989"/>
    </source>
</evidence>
<dbReference type="InterPro" id="IPR005821">
    <property type="entry name" value="Ion_trans_dom"/>
</dbReference>
<evidence type="ECO:0000259" key="19">
    <source>
        <dbReference type="Pfam" id="PF00520"/>
    </source>
</evidence>
<feature type="transmembrane region" description="Helical" evidence="18">
    <location>
        <begin position="112"/>
        <end position="131"/>
    </location>
</feature>